<dbReference type="PRINTS" id="PR00245">
    <property type="entry name" value="OLFACTORYR"/>
</dbReference>
<feature type="transmembrane region" description="Helical" evidence="14">
    <location>
        <begin position="204"/>
        <end position="229"/>
    </location>
</feature>
<comment type="subcellular location">
    <subcellularLocation>
        <location evidence="1 14">Cell membrane</location>
        <topology evidence="1 14">Multi-pass membrane protein</topology>
    </subcellularLocation>
</comment>
<keyword evidence="6 14" id="KW-1133">Transmembrane helix</keyword>
<comment type="caution">
    <text evidence="17">The sequence shown here is derived from an EMBL/GenBank/DDBJ whole genome shotgun (WGS) entry which is preliminary data.</text>
</comment>
<dbReference type="PROSITE" id="PS00237">
    <property type="entry name" value="G_PROTEIN_RECEP_F1_1"/>
    <property type="match status" value="1"/>
</dbReference>
<organism evidence="17 18">
    <name type="scientific">Huso huso</name>
    <name type="common">Beluga</name>
    <name type="synonym">Acipenser huso</name>
    <dbReference type="NCBI Taxonomy" id="61971"/>
    <lineage>
        <taxon>Eukaryota</taxon>
        <taxon>Metazoa</taxon>
        <taxon>Chordata</taxon>
        <taxon>Craniata</taxon>
        <taxon>Vertebrata</taxon>
        <taxon>Euteleostomi</taxon>
        <taxon>Actinopterygii</taxon>
        <taxon>Chondrostei</taxon>
        <taxon>Acipenseriformes</taxon>
        <taxon>Acipenseridae</taxon>
        <taxon>Huso</taxon>
    </lineage>
</organism>
<evidence type="ECO:0000256" key="6">
    <source>
        <dbReference type="ARBA" id="ARBA00022989"/>
    </source>
</evidence>
<dbReference type="InterPro" id="IPR050939">
    <property type="entry name" value="Olfactory_GPCR1"/>
</dbReference>
<evidence type="ECO:0000256" key="14">
    <source>
        <dbReference type="RuleBase" id="RU363047"/>
    </source>
</evidence>
<keyword evidence="10 13" id="KW-0675">Receptor</keyword>
<feature type="transmembrane region" description="Helical" evidence="14">
    <location>
        <begin position="64"/>
        <end position="84"/>
    </location>
</feature>
<keyword evidence="8 14" id="KW-0472">Membrane</keyword>
<protein>
    <recommendedName>
        <fullName evidence="14">Olfactory receptor</fullName>
    </recommendedName>
</protein>
<evidence type="ECO:0000256" key="4">
    <source>
        <dbReference type="ARBA" id="ARBA00022692"/>
    </source>
</evidence>
<keyword evidence="7 13" id="KW-0297">G-protein coupled receptor</keyword>
<dbReference type="CDD" id="cd13954">
    <property type="entry name" value="7tmA_OR"/>
    <property type="match status" value="1"/>
</dbReference>
<evidence type="ECO:0000256" key="13">
    <source>
        <dbReference type="RuleBase" id="RU000688"/>
    </source>
</evidence>
<evidence type="ECO:0000256" key="8">
    <source>
        <dbReference type="ARBA" id="ARBA00023136"/>
    </source>
</evidence>
<gene>
    <name evidence="17" type="ORF">HHUSO_G11825</name>
    <name evidence="16" type="ORF">HHUSO_G36590</name>
</gene>
<reference evidence="17 18" key="1">
    <citation type="submission" date="2021-05" db="EMBL/GenBank/DDBJ databases">
        <authorList>
            <person name="Zahm M."/>
            <person name="Klopp C."/>
            <person name="Cabau C."/>
            <person name="Kuhl H."/>
            <person name="Suciu R."/>
            <person name="Ciorpac M."/>
            <person name="Holostenco D."/>
            <person name="Gessner J."/>
            <person name="Wuertz S."/>
            <person name="Hohne C."/>
            <person name="Stock M."/>
            <person name="Gislard M."/>
            <person name="Lluch J."/>
            <person name="Milhes M."/>
            <person name="Lampietro C."/>
            <person name="Lopez Roques C."/>
            <person name="Donnadieu C."/>
            <person name="Du K."/>
            <person name="Schartl M."/>
            <person name="Guiguen Y."/>
        </authorList>
    </citation>
    <scope>NUCLEOTIDE SEQUENCE [LARGE SCALE GENOMIC DNA]</scope>
    <source>
        <strain evidence="17">Hh-F2</strain>
        <tissue evidence="17">Blood</tissue>
    </source>
</reference>
<evidence type="ECO:0000256" key="12">
    <source>
        <dbReference type="ARBA" id="ARBA00023224"/>
    </source>
</evidence>
<dbReference type="EMBL" id="JAHFZB010000097">
    <property type="protein sequence ID" value="KAK6466235.1"/>
    <property type="molecule type" value="Genomic_DNA"/>
</dbReference>
<proteinExistence type="inferred from homology"/>
<dbReference type="Pfam" id="PF13853">
    <property type="entry name" value="7tm_4"/>
    <property type="match status" value="1"/>
</dbReference>
<feature type="transmembrane region" description="Helical" evidence="14">
    <location>
        <begin position="280"/>
        <end position="299"/>
    </location>
</feature>
<sequence>MFQLPDSNRSNFTVREFVIVGGEQSLEEHFTELSVSLLLGYLITLIGNLVIIVLVLIDHRLHTPMYYFLCNLSFVDILITTAVIPKMLAVCLMNDNVISFEGCFLQMYCFLSFECTECFLLTVMAYDRYIAICKPLHYSTIITERMCVILVAIAWFLGLLGPFTSVILAAQLPFCGPNKLIYWFCDYPPVVKLACTDTTFLIDLALAIAMIIVYIPWLIIVSSYIRIIICIFRIPPGEGRSKAFSTCSSHLILVLTYFLSIGFVYIVVKIENISSDTRTLLAVCNCFITPMANPIIYSLRNKEIRDSFVRHTAINKVFP</sequence>
<evidence type="ECO:0000313" key="17">
    <source>
        <dbReference type="EMBL" id="KAK6485906.1"/>
    </source>
</evidence>
<dbReference type="Gene3D" id="1.20.1070.10">
    <property type="entry name" value="Rhodopsin 7-helix transmembrane proteins"/>
    <property type="match status" value="1"/>
</dbReference>
<dbReference type="InterPro" id="IPR000276">
    <property type="entry name" value="GPCR_Rhodpsn"/>
</dbReference>
<keyword evidence="2 14" id="KW-1003">Cell membrane</keyword>
<dbReference type="InterPro" id="IPR017452">
    <property type="entry name" value="GPCR_Rhodpsn_7TM"/>
</dbReference>
<dbReference type="PRINTS" id="PR00237">
    <property type="entry name" value="GPCRRHODOPSN"/>
</dbReference>
<evidence type="ECO:0000313" key="18">
    <source>
        <dbReference type="Proteomes" id="UP001369086"/>
    </source>
</evidence>
<dbReference type="PROSITE" id="PS50262">
    <property type="entry name" value="G_PROTEIN_RECEP_F1_2"/>
    <property type="match status" value="1"/>
</dbReference>
<keyword evidence="9" id="KW-1015">Disulfide bond</keyword>
<feature type="transmembrane region" description="Helical" evidence="14">
    <location>
        <begin position="147"/>
        <end position="170"/>
    </location>
</feature>
<dbReference type="InterPro" id="IPR000725">
    <property type="entry name" value="Olfact_rcpt"/>
</dbReference>
<feature type="domain" description="G-protein coupled receptors family 1 profile" evidence="15">
    <location>
        <begin position="47"/>
        <end position="297"/>
    </location>
</feature>
<evidence type="ECO:0000256" key="3">
    <source>
        <dbReference type="ARBA" id="ARBA00022606"/>
    </source>
</evidence>
<evidence type="ECO:0000256" key="10">
    <source>
        <dbReference type="ARBA" id="ARBA00023170"/>
    </source>
</evidence>
<evidence type="ECO:0000256" key="11">
    <source>
        <dbReference type="ARBA" id="ARBA00023180"/>
    </source>
</evidence>
<evidence type="ECO:0000313" key="16">
    <source>
        <dbReference type="EMBL" id="KAK6466235.1"/>
    </source>
</evidence>
<evidence type="ECO:0000256" key="9">
    <source>
        <dbReference type="ARBA" id="ARBA00023157"/>
    </source>
</evidence>
<evidence type="ECO:0000256" key="1">
    <source>
        <dbReference type="ARBA" id="ARBA00004651"/>
    </source>
</evidence>
<feature type="transmembrane region" description="Helical" evidence="14">
    <location>
        <begin position="38"/>
        <end position="57"/>
    </location>
</feature>
<keyword evidence="12 13" id="KW-0807">Transducer</keyword>
<keyword evidence="4 13" id="KW-0812">Transmembrane</keyword>
<dbReference type="SUPFAM" id="SSF81321">
    <property type="entry name" value="Family A G protein-coupled receptor-like"/>
    <property type="match status" value="1"/>
</dbReference>
<feature type="transmembrane region" description="Helical" evidence="14">
    <location>
        <begin position="104"/>
        <end position="126"/>
    </location>
</feature>
<dbReference type="Proteomes" id="UP001369086">
    <property type="component" value="Unassembled WGS sequence"/>
</dbReference>
<dbReference type="EMBL" id="JAHFZB010000009">
    <property type="protein sequence ID" value="KAK6485906.1"/>
    <property type="molecule type" value="Genomic_DNA"/>
</dbReference>
<name>A0ABR0ZMA4_HUSHU</name>
<evidence type="ECO:0000259" key="15">
    <source>
        <dbReference type="PROSITE" id="PS50262"/>
    </source>
</evidence>
<keyword evidence="11" id="KW-0325">Glycoprotein</keyword>
<accession>A0ABR0ZMA4</accession>
<evidence type="ECO:0000256" key="7">
    <source>
        <dbReference type="ARBA" id="ARBA00023040"/>
    </source>
</evidence>
<dbReference type="PANTHER" id="PTHR24242:SF359">
    <property type="entry name" value="ODORANT RECEPTOR-RELATED"/>
    <property type="match status" value="1"/>
</dbReference>
<comment type="similarity">
    <text evidence="13">Belongs to the G-protein coupled receptor 1 family.</text>
</comment>
<dbReference type="PANTHER" id="PTHR24242">
    <property type="entry name" value="G-PROTEIN COUPLED RECEPTOR"/>
    <property type="match status" value="1"/>
</dbReference>
<evidence type="ECO:0000256" key="2">
    <source>
        <dbReference type="ARBA" id="ARBA00022475"/>
    </source>
</evidence>
<evidence type="ECO:0000256" key="5">
    <source>
        <dbReference type="ARBA" id="ARBA00022725"/>
    </source>
</evidence>
<feature type="transmembrane region" description="Helical" evidence="14">
    <location>
        <begin position="250"/>
        <end position="268"/>
    </location>
</feature>
<keyword evidence="3 14" id="KW-0716">Sensory transduction</keyword>
<keyword evidence="5 14" id="KW-0552">Olfaction</keyword>
<keyword evidence="18" id="KW-1185">Reference proteome</keyword>